<dbReference type="Pfam" id="PF01026">
    <property type="entry name" value="TatD_DNase"/>
    <property type="match status" value="1"/>
</dbReference>
<evidence type="ECO:0000256" key="1">
    <source>
        <dbReference type="ARBA" id="ARBA00009275"/>
    </source>
</evidence>
<feature type="binding site" evidence="4">
    <location>
        <position position="134"/>
    </location>
    <ligand>
        <name>a divalent metal cation</name>
        <dbReference type="ChEBI" id="CHEBI:60240"/>
        <label>2</label>
    </ligand>
</feature>
<feature type="binding site" evidence="4">
    <location>
        <position position="13"/>
    </location>
    <ligand>
        <name>a divalent metal cation</name>
        <dbReference type="ChEBI" id="CHEBI:60240"/>
        <label>1</label>
    </ligand>
</feature>
<name>A0A2N8ZCB1_9VIBR</name>
<dbReference type="InterPro" id="IPR032466">
    <property type="entry name" value="Metal_Hydrolase"/>
</dbReference>
<dbReference type="Proteomes" id="UP000235828">
    <property type="component" value="Chromosome A"/>
</dbReference>
<dbReference type="Gene3D" id="3.20.20.140">
    <property type="entry name" value="Metal-dependent hydrolases"/>
    <property type="match status" value="1"/>
</dbReference>
<comment type="similarity">
    <text evidence="1">Belongs to the metallo-dependent hydrolases superfamily. TatD-type hydrolase family.</text>
</comment>
<dbReference type="InterPro" id="IPR001130">
    <property type="entry name" value="TatD-like"/>
</dbReference>
<dbReference type="EMBL" id="LT960611">
    <property type="protein sequence ID" value="SON49545.1"/>
    <property type="molecule type" value="Genomic_DNA"/>
</dbReference>
<accession>A0A2N8ZCB1</accession>
<protein>
    <submittedName>
        <fullName evidence="5">Putative DNase</fullName>
    </submittedName>
</protein>
<dbReference type="CDD" id="cd01310">
    <property type="entry name" value="TatD_DNAse"/>
    <property type="match status" value="1"/>
</dbReference>
<dbReference type="PANTHER" id="PTHR46124">
    <property type="entry name" value="D-AMINOACYL-TRNA DEACYLASE"/>
    <property type="match status" value="1"/>
</dbReference>
<dbReference type="OrthoDB" id="9810005at2"/>
<dbReference type="PIRSF" id="PIRSF005902">
    <property type="entry name" value="DNase_TatD"/>
    <property type="match status" value="1"/>
</dbReference>
<dbReference type="FunFam" id="3.20.20.140:FF:000005">
    <property type="entry name" value="TatD family hydrolase"/>
    <property type="match status" value="1"/>
</dbReference>
<evidence type="ECO:0000313" key="6">
    <source>
        <dbReference type="Proteomes" id="UP000235828"/>
    </source>
</evidence>
<dbReference type="RefSeq" id="WP_102522191.1">
    <property type="nucleotide sequence ID" value="NZ_LT960611.1"/>
</dbReference>
<reference evidence="5 6" key="1">
    <citation type="submission" date="2017-10" db="EMBL/GenBank/DDBJ databases">
        <authorList>
            <person name="Banno H."/>
            <person name="Chua N.-H."/>
        </authorList>
    </citation>
    <scope>NUCLEOTIDE SEQUENCE [LARGE SCALE GENOMIC DNA]</scope>
    <source>
        <strain evidence="5">Vibrio tapetis CECT4600</strain>
    </source>
</reference>
<feature type="binding site" evidence="4">
    <location>
        <position position="158"/>
    </location>
    <ligand>
        <name>a divalent metal cation</name>
        <dbReference type="ChEBI" id="CHEBI:60240"/>
        <label>2</label>
    </ligand>
</feature>
<dbReference type="GO" id="GO:0016788">
    <property type="term" value="F:hydrolase activity, acting on ester bonds"/>
    <property type="evidence" value="ECO:0007669"/>
    <property type="project" value="InterPro"/>
</dbReference>
<feature type="binding site" evidence="4">
    <location>
        <position position="11"/>
    </location>
    <ligand>
        <name>a divalent metal cation</name>
        <dbReference type="ChEBI" id="CHEBI:60240"/>
        <label>1</label>
    </ligand>
</feature>
<gene>
    <name evidence="5" type="primary">yjjV</name>
    <name evidence="5" type="ORF">VTAP4600_A1566</name>
</gene>
<sequence length="261" mass="29215">MSSEFPLFDTHCHLDFERLGDPAQVLLDAKLAGVEKVMVPSVGFSNWQAVSDLSCQFDNVSYALGLHPYFSHDHKDEHLLQLEQRLSQKQASCVAVGECGLDFAIADLDKTKQLHLFESQIALAAAHHLPMVVHQRKSHQELIKRLRASQFTCGGVIHGFSGSLQQAHDWIDLGFSIGIGGTITYPRAKKTRDTVSRLPLDSVLLETDAPDMPIFGYQGQANHPKMLRFVLNEFNNLRAESKQTIAAQIWFKSNNLFSKCE</sequence>
<evidence type="ECO:0000256" key="4">
    <source>
        <dbReference type="PIRSR" id="PIRSR005902-1"/>
    </source>
</evidence>
<evidence type="ECO:0000256" key="3">
    <source>
        <dbReference type="ARBA" id="ARBA00022801"/>
    </source>
</evidence>
<dbReference type="InterPro" id="IPR018228">
    <property type="entry name" value="DNase_TatD-rel_CS"/>
</dbReference>
<organism evidence="5 6">
    <name type="scientific">Vibrio tapetis subsp. tapetis</name>
    <dbReference type="NCBI Taxonomy" id="1671868"/>
    <lineage>
        <taxon>Bacteria</taxon>
        <taxon>Pseudomonadati</taxon>
        <taxon>Pseudomonadota</taxon>
        <taxon>Gammaproteobacteria</taxon>
        <taxon>Vibrionales</taxon>
        <taxon>Vibrionaceae</taxon>
        <taxon>Vibrio</taxon>
    </lineage>
</organism>
<dbReference type="GO" id="GO:0046872">
    <property type="term" value="F:metal ion binding"/>
    <property type="evidence" value="ECO:0007669"/>
    <property type="project" value="UniProtKB-KW"/>
</dbReference>
<feature type="binding site" evidence="4">
    <location>
        <position position="208"/>
    </location>
    <ligand>
        <name>a divalent metal cation</name>
        <dbReference type="ChEBI" id="CHEBI:60240"/>
        <label>1</label>
    </ligand>
</feature>
<keyword evidence="6" id="KW-1185">Reference proteome</keyword>
<keyword evidence="2 4" id="KW-0479">Metal-binding</keyword>
<dbReference type="PANTHER" id="PTHR46124:SF3">
    <property type="entry name" value="HYDROLASE"/>
    <property type="match status" value="1"/>
</dbReference>
<dbReference type="PROSITE" id="PS01137">
    <property type="entry name" value="TATD_1"/>
    <property type="match status" value="1"/>
</dbReference>
<dbReference type="KEGG" id="vta:A1566"/>
<feature type="binding site" evidence="4">
    <location>
        <position position="98"/>
    </location>
    <ligand>
        <name>a divalent metal cation</name>
        <dbReference type="ChEBI" id="CHEBI:60240"/>
        <label>1</label>
    </ligand>
</feature>
<dbReference type="SUPFAM" id="SSF51556">
    <property type="entry name" value="Metallo-dependent hydrolases"/>
    <property type="match status" value="1"/>
</dbReference>
<evidence type="ECO:0000256" key="2">
    <source>
        <dbReference type="ARBA" id="ARBA00022723"/>
    </source>
</evidence>
<evidence type="ECO:0000313" key="5">
    <source>
        <dbReference type="EMBL" id="SON49545.1"/>
    </source>
</evidence>
<dbReference type="GO" id="GO:0005829">
    <property type="term" value="C:cytosol"/>
    <property type="evidence" value="ECO:0007669"/>
    <property type="project" value="TreeGrafter"/>
</dbReference>
<keyword evidence="3" id="KW-0378">Hydrolase</keyword>
<dbReference type="AlphaFoldDB" id="A0A2N8ZCB1"/>
<proteinExistence type="inferred from homology"/>